<dbReference type="Gene3D" id="1.20.1640.10">
    <property type="entry name" value="Multidrug efflux transporter AcrB transmembrane domain"/>
    <property type="match status" value="1"/>
</dbReference>
<dbReference type="NCBIfam" id="TIGR00916">
    <property type="entry name" value="2A0604s01"/>
    <property type="match status" value="1"/>
</dbReference>
<dbReference type="InterPro" id="IPR022646">
    <property type="entry name" value="SecD/SecF_CS"/>
</dbReference>
<evidence type="ECO:0000259" key="12">
    <source>
        <dbReference type="Pfam" id="PF22599"/>
    </source>
</evidence>
<dbReference type="InterPro" id="IPR048634">
    <property type="entry name" value="SecD_SecF_C"/>
</dbReference>
<dbReference type="GO" id="GO:0006886">
    <property type="term" value="P:intracellular protein transport"/>
    <property type="evidence" value="ECO:0007669"/>
    <property type="project" value="InterPro"/>
</dbReference>
<evidence type="ECO:0000259" key="11">
    <source>
        <dbReference type="Pfam" id="PF21760"/>
    </source>
</evidence>
<evidence type="ECO:0000256" key="7">
    <source>
        <dbReference type="ARBA" id="ARBA00023010"/>
    </source>
</evidence>
<dbReference type="Pfam" id="PF02355">
    <property type="entry name" value="SecD_SecF_C"/>
    <property type="match status" value="1"/>
</dbReference>
<evidence type="ECO:0000256" key="2">
    <source>
        <dbReference type="ARBA" id="ARBA00022448"/>
    </source>
</evidence>
<dbReference type="PANTHER" id="PTHR30081:SF1">
    <property type="entry name" value="PROTEIN TRANSLOCASE SUBUNIT SECD"/>
    <property type="match status" value="1"/>
</dbReference>
<dbReference type="HAMAP" id="MF_01463_B">
    <property type="entry name" value="SecD_B"/>
    <property type="match status" value="1"/>
</dbReference>
<reference evidence="14" key="1">
    <citation type="submission" date="2017-09" db="EMBL/GenBank/DDBJ databases">
        <title>Depth-based differentiation of microbial function through sediment-hosted aquifers and enrichment of novel symbionts in the deep terrestrial subsurface.</title>
        <authorList>
            <person name="Probst A.J."/>
            <person name="Ladd B."/>
            <person name="Jarett J.K."/>
            <person name="Geller-Mcgrath D.E."/>
            <person name="Sieber C.M.K."/>
            <person name="Emerson J.B."/>
            <person name="Anantharaman K."/>
            <person name="Thomas B.C."/>
            <person name="Malmstrom R."/>
            <person name="Stieglmeier M."/>
            <person name="Klingl A."/>
            <person name="Woyke T."/>
            <person name="Ryan C.M."/>
            <person name="Banfield J.F."/>
        </authorList>
    </citation>
    <scope>NUCLEOTIDE SEQUENCE [LARGE SCALE GENOMIC DNA]</scope>
</reference>
<evidence type="ECO:0000256" key="4">
    <source>
        <dbReference type="ARBA" id="ARBA00022692"/>
    </source>
</evidence>
<dbReference type="NCBIfam" id="TIGR01129">
    <property type="entry name" value="secD"/>
    <property type="match status" value="1"/>
</dbReference>
<dbReference type="InterPro" id="IPR055344">
    <property type="entry name" value="SecD_SecF_C_bact"/>
</dbReference>
<evidence type="ECO:0000313" key="14">
    <source>
        <dbReference type="Proteomes" id="UP000230538"/>
    </source>
</evidence>
<feature type="domain" description="Protein translocase subunit SecDF P1" evidence="11">
    <location>
        <begin position="93"/>
        <end position="152"/>
    </location>
</feature>
<dbReference type="AlphaFoldDB" id="A0A2M7WXP4"/>
<dbReference type="InterPro" id="IPR048631">
    <property type="entry name" value="SecD_1st"/>
</dbReference>
<gene>
    <name evidence="13" type="primary">secD</name>
    <name evidence="13" type="ORF">CO181_02025</name>
</gene>
<keyword evidence="8 9" id="KW-0472">Membrane</keyword>
<evidence type="ECO:0000256" key="6">
    <source>
        <dbReference type="ARBA" id="ARBA00022989"/>
    </source>
</evidence>
<comment type="caution">
    <text evidence="13">The sequence shown here is derived from an EMBL/GenBank/DDBJ whole genome shotgun (WGS) entry which is preliminary data.</text>
</comment>
<keyword evidence="3" id="KW-1003">Cell membrane</keyword>
<name>A0A2M7WXP4_UNCKA</name>
<sequence length="430" mass="46930">MKKLKNPLLWLIVLLVIVCIGIDLPTIPIKIHVGKINVDTTLKGPDLDLTIFGTSIQREFNIKQGLDLQGGTHLVFEADMSSIAPDKQKTALEAARNIIEKRVNLFGVSEPNIQTSQAGNSYRIIVELPGLQEISSAIDLIGQTAQLQFMELTPEADPADQTIYYNPEVWQNVDVSGADLKGAQVVFSQQTGKPQVQLLFTDEGRAKFSEVVKRNVGKPVGIFLDGLPLSMPRVDPDLAQGLTGDPVITGQFDVTEAKNLSIQLDAGALPVNLKLVQQENVGATLGRESVRKSLVAGIIGLILVMFFMWAYYGKKGFLADIALFIYGLITLALYKLIPVTLTLAGMAGFILAIGMAVDANILIFERIKEELRWGKPLSVALELGFGRAWDSIRDANINTLIVAFILFNPFDWGFLNTSGPVRGFALTLAL</sequence>
<keyword evidence="5" id="KW-0653">Protein transport</keyword>
<dbReference type="InterPro" id="IPR001036">
    <property type="entry name" value="Acrflvin-R"/>
</dbReference>
<keyword evidence="2" id="KW-0813">Transport</keyword>
<evidence type="ECO:0000256" key="1">
    <source>
        <dbReference type="ARBA" id="ARBA00004651"/>
    </source>
</evidence>
<proteinExistence type="inferred from homology"/>
<keyword evidence="6 9" id="KW-1133">Transmembrane helix</keyword>
<keyword evidence="7" id="KW-0811">Translocation</keyword>
<protein>
    <submittedName>
        <fullName evidence="13">Protein translocase subunit SecD</fullName>
    </submittedName>
</protein>
<dbReference type="InterPro" id="IPR054384">
    <property type="entry name" value="SecDF_P1_head"/>
</dbReference>
<keyword evidence="4 9" id="KW-0812">Transmembrane</keyword>
<organism evidence="13 14">
    <name type="scientific">candidate division WWE3 bacterium CG_4_9_14_3_um_filter_43_9</name>
    <dbReference type="NCBI Taxonomy" id="1975082"/>
    <lineage>
        <taxon>Bacteria</taxon>
        <taxon>Katanobacteria</taxon>
    </lineage>
</organism>
<dbReference type="PANTHER" id="PTHR30081">
    <property type="entry name" value="PROTEIN-EXPORT MEMBRANE PROTEIN SEC"/>
    <property type="match status" value="1"/>
</dbReference>
<dbReference type="EMBL" id="PFXB01000055">
    <property type="protein sequence ID" value="PJA37815.1"/>
    <property type="molecule type" value="Genomic_DNA"/>
</dbReference>
<feature type="transmembrane region" description="Helical" evidence="9">
    <location>
        <begin position="343"/>
        <end position="364"/>
    </location>
</feature>
<evidence type="ECO:0000256" key="9">
    <source>
        <dbReference type="SAM" id="Phobius"/>
    </source>
</evidence>
<feature type="transmembrane region" description="Helical" evidence="9">
    <location>
        <begin position="294"/>
        <end position="312"/>
    </location>
</feature>
<dbReference type="Gene3D" id="3.30.70.3220">
    <property type="match status" value="1"/>
</dbReference>
<dbReference type="GO" id="GO:0005886">
    <property type="term" value="C:plasma membrane"/>
    <property type="evidence" value="ECO:0007669"/>
    <property type="project" value="UniProtKB-SubCell"/>
</dbReference>
<feature type="domain" description="SecDF P1 head subdomain" evidence="12">
    <location>
        <begin position="171"/>
        <end position="271"/>
    </location>
</feature>
<dbReference type="Pfam" id="PF21760">
    <property type="entry name" value="SecD_1st"/>
    <property type="match status" value="1"/>
</dbReference>
<dbReference type="GO" id="GO:0015450">
    <property type="term" value="F:protein-transporting ATPase activity"/>
    <property type="evidence" value="ECO:0007669"/>
    <property type="project" value="InterPro"/>
</dbReference>
<comment type="subcellular location">
    <subcellularLocation>
        <location evidence="1">Cell membrane</location>
        <topology evidence="1">Multi-pass membrane protein</topology>
    </subcellularLocation>
</comment>
<feature type="domain" description="Protein export membrane protein SecD/SecF C-terminal" evidence="10">
    <location>
        <begin position="272"/>
        <end position="373"/>
    </location>
</feature>
<dbReference type="PRINTS" id="PR00702">
    <property type="entry name" value="ACRIFLAVINRP"/>
</dbReference>
<dbReference type="Proteomes" id="UP000230538">
    <property type="component" value="Unassembled WGS sequence"/>
</dbReference>
<feature type="transmembrane region" description="Helical" evidence="9">
    <location>
        <begin position="317"/>
        <end position="337"/>
    </location>
</feature>
<evidence type="ECO:0000313" key="13">
    <source>
        <dbReference type="EMBL" id="PJA37815.1"/>
    </source>
</evidence>
<dbReference type="SUPFAM" id="SSF82866">
    <property type="entry name" value="Multidrug efflux transporter AcrB transmembrane domain"/>
    <property type="match status" value="1"/>
</dbReference>
<dbReference type="Pfam" id="PF22599">
    <property type="entry name" value="SecDF_P1_head"/>
    <property type="match status" value="1"/>
</dbReference>
<dbReference type="InterPro" id="IPR022813">
    <property type="entry name" value="SecD/SecF_arch_bac"/>
</dbReference>
<evidence type="ECO:0000256" key="8">
    <source>
        <dbReference type="ARBA" id="ARBA00023136"/>
    </source>
</evidence>
<evidence type="ECO:0000256" key="5">
    <source>
        <dbReference type="ARBA" id="ARBA00022927"/>
    </source>
</evidence>
<feature type="non-terminal residue" evidence="13">
    <location>
        <position position="430"/>
    </location>
</feature>
<dbReference type="InterPro" id="IPR005791">
    <property type="entry name" value="SecD"/>
</dbReference>
<dbReference type="Pfam" id="PF07549">
    <property type="entry name" value="Sec_GG"/>
    <property type="match status" value="1"/>
</dbReference>
<accession>A0A2M7WXP4</accession>
<evidence type="ECO:0000259" key="10">
    <source>
        <dbReference type="Pfam" id="PF02355"/>
    </source>
</evidence>
<evidence type="ECO:0000256" key="3">
    <source>
        <dbReference type="ARBA" id="ARBA00022475"/>
    </source>
</evidence>